<dbReference type="AlphaFoldDB" id="A0A930USB0"/>
<protein>
    <submittedName>
        <fullName evidence="1">Uncharacterized protein</fullName>
    </submittedName>
</protein>
<accession>A0A930USB0</accession>
<gene>
    <name evidence="1" type="ORF">INT80_03995</name>
</gene>
<dbReference type="EMBL" id="JADION010000008">
    <property type="protein sequence ID" value="MBF4102370.1"/>
    <property type="molecule type" value="Genomic_DNA"/>
</dbReference>
<evidence type="ECO:0000313" key="1">
    <source>
        <dbReference type="EMBL" id="MBF4102370.1"/>
    </source>
</evidence>
<reference evidence="1" key="1">
    <citation type="submission" date="2020-11" db="EMBL/GenBank/DDBJ databases">
        <title>Gallibacterium anatis 1637, full genome, WGS.</title>
        <authorList>
            <person name="Laishevtcev A.I."/>
            <person name="Yakimova E.A."/>
            <person name="Petkovich D."/>
            <person name="Stepanova T.V."/>
            <person name="Kalendr R.S."/>
            <person name="Rubalsky E.O."/>
            <person name="Zulkarneev E.R."/>
            <person name="Aleshkin A.V."/>
        </authorList>
    </citation>
    <scope>NUCLEOTIDE SEQUENCE</scope>
    <source>
        <strain evidence="1">1637</strain>
    </source>
</reference>
<proteinExistence type="predicted"/>
<comment type="caution">
    <text evidence="1">The sequence shown here is derived from an EMBL/GenBank/DDBJ whole genome shotgun (WGS) entry which is preliminary data.</text>
</comment>
<sequence length="76" mass="8556">MMIRKYFENSPDPLLEELKNQLSNVKLGGRIDPNSLRKILSNESIFGINLYNVGLAERVEQLLNNVGRQGAVRACP</sequence>
<name>A0A930USB0_9PAST</name>
<organism evidence="1">
    <name type="scientific">Gallibacterium anatis</name>
    <dbReference type="NCBI Taxonomy" id="750"/>
    <lineage>
        <taxon>Bacteria</taxon>
        <taxon>Pseudomonadati</taxon>
        <taxon>Pseudomonadota</taxon>
        <taxon>Gammaproteobacteria</taxon>
        <taxon>Pasteurellales</taxon>
        <taxon>Pasteurellaceae</taxon>
        <taxon>Gallibacterium</taxon>
    </lineage>
</organism>